<dbReference type="AlphaFoldDB" id="A0A399N727"/>
<evidence type="ECO:0000313" key="2">
    <source>
        <dbReference type="Proteomes" id="UP000266298"/>
    </source>
</evidence>
<gene>
    <name evidence="1" type="ORF">DZF96_17670</name>
</gene>
<sequence>TDDEVARLLGASDAHRVVVRRWLRALARRERIAHDADGSYRGALSADPERVARAWARVEEAEREIGWSAELLRHVQASSLALADLVSGDLDIAELLYPGAPSDAIGAAYRDNLGVRLLTAALTAAVVALADRHDARGHGPDEPLRILEV</sequence>
<protein>
    <submittedName>
        <fullName evidence="1">Non-ribosomal peptide synthase</fullName>
    </submittedName>
</protein>
<accession>A0A399N727</accession>
<reference evidence="1 2" key="1">
    <citation type="submission" date="2018-08" db="EMBL/GenBank/DDBJ databases">
        <title>Genome Sequence of Clavibacter michiganensis Subspecies type strains, and the Atypical Peach-Colored Strains Isolated from Tomato.</title>
        <authorList>
            <person name="Osdaghi E."/>
            <person name="Portier P."/>
            <person name="Briand M."/>
            <person name="Jacques M.-A."/>
        </authorList>
    </citation>
    <scope>NUCLEOTIDE SEQUENCE [LARGE SCALE GENOMIC DNA]</scope>
    <source>
        <strain evidence="1 2">CFBP 7493</strain>
    </source>
</reference>
<feature type="non-terminal residue" evidence="1">
    <location>
        <position position="1"/>
    </location>
</feature>
<proteinExistence type="predicted"/>
<name>A0A399N727_9MICO</name>
<dbReference type="RefSeq" id="WP_220452916.1">
    <property type="nucleotide sequence ID" value="NZ_QWEC01000685.1"/>
</dbReference>
<feature type="non-terminal residue" evidence="1">
    <location>
        <position position="149"/>
    </location>
</feature>
<comment type="caution">
    <text evidence="1">The sequence shown here is derived from an EMBL/GenBank/DDBJ whole genome shotgun (WGS) entry which is preliminary data.</text>
</comment>
<evidence type="ECO:0000313" key="1">
    <source>
        <dbReference type="EMBL" id="RII89914.1"/>
    </source>
</evidence>
<organism evidence="1 2">
    <name type="scientific">Clavibacter michiganensis</name>
    <dbReference type="NCBI Taxonomy" id="28447"/>
    <lineage>
        <taxon>Bacteria</taxon>
        <taxon>Bacillati</taxon>
        <taxon>Actinomycetota</taxon>
        <taxon>Actinomycetes</taxon>
        <taxon>Micrococcales</taxon>
        <taxon>Microbacteriaceae</taxon>
        <taxon>Clavibacter</taxon>
    </lineage>
</organism>
<dbReference type="EMBL" id="QWEC01000685">
    <property type="protein sequence ID" value="RII89914.1"/>
    <property type="molecule type" value="Genomic_DNA"/>
</dbReference>
<dbReference type="Proteomes" id="UP000266298">
    <property type="component" value="Unassembled WGS sequence"/>
</dbReference>